<organism evidence="1 2">
    <name type="scientific">Tanacetum coccineum</name>
    <dbReference type="NCBI Taxonomy" id="301880"/>
    <lineage>
        <taxon>Eukaryota</taxon>
        <taxon>Viridiplantae</taxon>
        <taxon>Streptophyta</taxon>
        <taxon>Embryophyta</taxon>
        <taxon>Tracheophyta</taxon>
        <taxon>Spermatophyta</taxon>
        <taxon>Magnoliopsida</taxon>
        <taxon>eudicotyledons</taxon>
        <taxon>Gunneridae</taxon>
        <taxon>Pentapetalae</taxon>
        <taxon>asterids</taxon>
        <taxon>campanulids</taxon>
        <taxon>Asterales</taxon>
        <taxon>Asteraceae</taxon>
        <taxon>Asteroideae</taxon>
        <taxon>Anthemideae</taxon>
        <taxon>Anthemidinae</taxon>
        <taxon>Tanacetum</taxon>
    </lineage>
</organism>
<reference evidence="1" key="2">
    <citation type="submission" date="2022-01" db="EMBL/GenBank/DDBJ databases">
        <authorList>
            <person name="Yamashiro T."/>
            <person name="Shiraishi A."/>
            <person name="Satake H."/>
            <person name="Nakayama K."/>
        </authorList>
    </citation>
    <scope>NUCLEOTIDE SEQUENCE</scope>
</reference>
<sequence>MKVWVEAMQETTSIQATRDGCPRVHSYMENITEKCIVKSSRFEDSCSSKKVYRVVKAIYGLQSSPSAWKDRSYIMLVQVDVDDMIFGIYQPFYGEDLNSRQLCESYSQTSLTLEPLSCQHPPIDAHKSLGKDEDGEDVEMSISWKKDSFLAMQKQTIVAISSTEAICSRLQVVRAQRKVAGKKILISEATIRADLLFDDENGVDCFPKQVIWDTLRDIGYVSFFLGFSFMEEGIVLVLREGLSPLTPIYVRGSSALAAEEELIQGTASFHSTAVPHDSDAVQGTATSQGTAEIQRTADFQVKWGRNKVEGTLLKSTMFKKEDTAHPFFDDMLIKDAAVILKIFFGKKKCWTGVRFNIEGAKKLLCKEWRNRSTGFGDNSKERKGDVEGKRCKKTLKEKKSTIAEDLPSRR</sequence>
<dbReference type="EMBL" id="BQNB010010331">
    <property type="protein sequence ID" value="GJS75812.1"/>
    <property type="molecule type" value="Genomic_DNA"/>
</dbReference>
<proteinExistence type="predicted"/>
<name>A0ABQ4YEG7_9ASTR</name>
<gene>
    <name evidence="1" type="ORF">Tco_0725693</name>
</gene>
<evidence type="ECO:0000313" key="1">
    <source>
        <dbReference type="EMBL" id="GJS75812.1"/>
    </source>
</evidence>
<evidence type="ECO:0000313" key="2">
    <source>
        <dbReference type="Proteomes" id="UP001151760"/>
    </source>
</evidence>
<dbReference type="Proteomes" id="UP001151760">
    <property type="component" value="Unassembled WGS sequence"/>
</dbReference>
<reference evidence="1" key="1">
    <citation type="journal article" date="2022" name="Int. J. Mol. Sci.">
        <title>Draft Genome of Tanacetum Coccineum: Genomic Comparison of Closely Related Tanacetum-Family Plants.</title>
        <authorList>
            <person name="Yamashiro T."/>
            <person name="Shiraishi A."/>
            <person name="Nakayama K."/>
            <person name="Satake H."/>
        </authorList>
    </citation>
    <scope>NUCLEOTIDE SEQUENCE</scope>
</reference>
<comment type="caution">
    <text evidence="1">The sequence shown here is derived from an EMBL/GenBank/DDBJ whole genome shotgun (WGS) entry which is preliminary data.</text>
</comment>
<protein>
    <submittedName>
        <fullName evidence="1">Uncharacterized protein</fullName>
    </submittedName>
</protein>
<accession>A0ABQ4YEG7</accession>
<keyword evidence="2" id="KW-1185">Reference proteome</keyword>